<feature type="transmembrane region" description="Helical" evidence="5">
    <location>
        <begin position="239"/>
        <end position="258"/>
    </location>
</feature>
<dbReference type="InterPro" id="IPR007016">
    <property type="entry name" value="O-antigen_ligase-rel_domated"/>
</dbReference>
<dbReference type="PANTHER" id="PTHR37422:SF13">
    <property type="entry name" value="LIPOPOLYSACCHARIDE BIOSYNTHESIS PROTEIN PA4999-RELATED"/>
    <property type="match status" value="1"/>
</dbReference>
<feature type="transmembrane region" description="Helical" evidence="5">
    <location>
        <begin position="62"/>
        <end position="81"/>
    </location>
</feature>
<comment type="caution">
    <text evidence="7">The sequence shown here is derived from an EMBL/GenBank/DDBJ whole genome shotgun (WGS) entry which is preliminary data.</text>
</comment>
<dbReference type="EMBL" id="VSSQ01000054">
    <property type="protein sequence ID" value="MPL70727.1"/>
    <property type="molecule type" value="Genomic_DNA"/>
</dbReference>
<dbReference type="PANTHER" id="PTHR37422">
    <property type="entry name" value="TEICHURONIC ACID BIOSYNTHESIS PROTEIN TUAE"/>
    <property type="match status" value="1"/>
</dbReference>
<dbReference type="AlphaFoldDB" id="A0A644TWC5"/>
<dbReference type="GO" id="GO:0016020">
    <property type="term" value="C:membrane"/>
    <property type="evidence" value="ECO:0007669"/>
    <property type="project" value="UniProtKB-SubCell"/>
</dbReference>
<feature type="transmembrane region" description="Helical" evidence="5">
    <location>
        <begin position="12"/>
        <end position="42"/>
    </location>
</feature>
<evidence type="ECO:0000313" key="7">
    <source>
        <dbReference type="EMBL" id="MPL70727.1"/>
    </source>
</evidence>
<feature type="transmembrane region" description="Helical" evidence="5">
    <location>
        <begin position="270"/>
        <end position="291"/>
    </location>
</feature>
<keyword evidence="4 5" id="KW-0472">Membrane</keyword>
<organism evidence="7">
    <name type="scientific">bioreactor metagenome</name>
    <dbReference type="NCBI Taxonomy" id="1076179"/>
    <lineage>
        <taxon>unclassified sequences</taxon>
        <taxon>metagenomes</taxon>
        <taxon>ecological metagenomes</taxon>
    </lineage>
</organism>
<feature type="transmembrane region" description="Helical" evidence="5">
    <location>
        <begin position="164"/>
        <end position="183"/>
    </location>
</feature>
<gene>
    <name evidence="7" type="ORF">SDC9_16488</name>
</gene>
<evidence type="ECO:0000256" key="5">
    <source>
        <dbReference type="SAM" id="Phobius"/>
    </source>
</evidence>
<feature type="transmembrane region" description="Helical" evidence="5">
    <location>
        <begin position="93"/>
        <end position="110"/>
    </location>
</feature>
<keyword evidence="2 5" id="KW-0812">Transmembrane</keyword>
<dbReference type="Pfam" id="PF04932">
    <property type="entry name" value="Wzy_C"/>
    <property type="match status" value="1"/>
</dbReference>
<evidence type="ECO:0000256" key="3">
    <source>
        <dbReference type="ARBA" id="ARBA00022989"/>
    </source>
</evidence>
<evidence type="ECO:0000256" key="2">
    <source>
        <dbReference type="ARBA" id="ARBA00022692"/>
    </source>
</evidence>
<evidence type="ECO:0000256" key="4">
    <source>
        <dbReference type="ARBA" id="ARBA00023136"/>
    </source>
</evidence>
<sequence>MFKKKHGKYLETLAYGTIAFFSVFLVSVSQVFIVNILFYPALLILSRKRRVFLDDSKTNNQVVVLVLFALSAILSSLVWYIEKYRSIAPSDTLRMLVQLLFTMQYAVLCLKIEIDWVKISRWFSRMVFFYAILIVLLFVATKSFRYMRTLLYIPEHRMWAEGLIPQWPNVSSLPLVFGCYLAFKGNRRTVEKVLIVVSTLLTTSRSGILGIGLIILYFTTLPVGEADQKKQIGTFLKRGFVLAAVTIIIASVIEPSVLPRLFLMSDRFDIASIGLGLLFERPLFGYGGLTLDQVIKTGSYSHLHNWFLEILFRYGSLGLMMFLLFLYSVWQRVKSRDDKFMMLVLLFLAFFQIYIRNFVFLMFLLYLENHETTPHVQEK</sequence>
<proteinExistence type="predicted"/>
<dbReference type="InterPro" id="IPR051533">
    <property type="entry name" value="WaaL-like"/>
</dbReference>
<evidence type="ECO:0000256" key="1">
    <source>
        <dbReference type="ARBA" id="ARBA00004141"/>
    </source>
</evidence>
<accession>A0A644TWC5</accession>
<feature type="transmembrane region" description="Helical" evidence="5">
    <location>
        <begin position="342"/>
        <end position="367"/>
    </location>
</feature>
<name>A0A644TWC5_9ZZZZ</name>
<feature type="transmembrane region" description="Helical" evidence="5">
    <location>
        <begin position="195"/>
        <end position="219"/>
    </location>
</feature>
<comment type="subcellular location">
    <subcellularLocation>
        <location evidence="1">Membrane</location>
        <topology evidence="1">Multi-pass membrane protein</topology>
    </subcellularLocation>
</comment>
<feature type="domain" description="O-antigen ligase-related" evidence="6">
    <location>
        <begin position="193"/>
        <end position="323"/>
    </location>
</feature>
<reference evidence="7" key="1">
    <citation type="submission" date="2019-08" db="EMBL/GenBank/DDBJ databases">
        <authorList>
            <person name="Kucharzyk K."/>
            <person name="Murdoch R.W."/>
            <person name="Higgins S."/>
            <person name="Loffler F."/>
        </authorList>
    </citation>
    <scope>NUCLEOTIDE SEQUENCE</scope>
</reference>
<protein>
    <recommendedName>
        <fullName evidence="6">O-antigen ligase-related domain-containing protein</fullName>
    </recommendedName>
</protein>
<feature type="transmembrane region" description="Helical" evidence="5">
    <location>
        <begin position="311"/>
        <end position="330"/>
    </location>
</feature>
<evidence type="ECO:0000259" key="6">
    <source>
        <dbReference type="Pfam" id="PF04932"/>
    </source>
</evidence>
<keyword evidence="3 5" id="KW-1133">Transmembrane helix</keyword>
<feature type="transmembrane region" description="Helical" evidence="5">
    <location>
        <begin position="122"/>
        <end position="144"/>
    </location>
</feature>